<evidence type="ECO:0000256" key="15">
    <source>
        <dbReference type="ARBA" id="ARBA00022840"/>
    </source>
</evidence>
<evidence type="ECO:0000256" key="24">
    <source>
        <dbReference type="ARBA" id="ARBA00072040"/>
    </source>
</evidence>
<evidence type="ECO:0000256" key="17">
    <source>
        <dbReference type="ARBA" id="ARBA00023136"/>
    </source>
</evidence>
<dbReference type="SMART" id="SM00220">
    <property type="entry name" value="S_TKc"/>
    <property type="match status" value="2"/>
</dbReference>
<sequence>MELPLTFIAKLKLLLILIHTTYLLVFASSLSLVGNKTDHLALLSFKASIIDDPSGTLSSWNDTLPFCKWAGVTCGGQHPDRVVALDLESLNLTGMISPFITNLTFLRRLHLPYNKLYGPIPSDIGHLTRLRFLNLSYNSLDGEIPSSIARCSALKCICLGANKLEGRLPAFLSNCTEPEIISLRANRLHGEVPSALSTLTKLVRLILGTNNLTGGIPSSLGNLSTLSIFDVADNNLEGNIPDTLGKITNLGAFQICINQFIGTIPSSIYNLSSVWWFHVAENKLTGTLPSNIGSSFPRLQHFLMYQNQFEGQIPSSLVNASGLIRIELAGNRFTGPVPPNLGVLKNLVEVLLASNKIEDGEANGWSFLASLTNCTSLQVIDLYDNKLKGRFPNIVSNLSTGLQKLSMNNNQITGNIPEGIGNLLGLTALYLEQNFLTGPIPDTIGKLRKLNVLSLHENRISGQIPFSLGNLTSLTRLTLDHCDLQGPIPTSFDGLQNLELLDLSSNKLNGTIPKELVSLSSLSRYLTLSNNSLHGSLPIEVGSLRNIELLDVSENNLSGAIPTSLGQCQIVVYLYLEGNSFEGPIPETLSNLKGIQELDLSRNKLSGKIPDFLERLQSLQRLNLSFNNFGGEVPTEGVFGNLSAISIQGNKELCGVYPGLHLEACPTQTKRRKRIQTHILIIILAAAFSSFLLLISVYIITHRCKRSRKMTVDTVTDMNHFQQVSYSDLAKATDGFSQENLIGVGSFGSVYKGMVREERKVVAIKVLNLQQHGASRSFIAECEALRNIRHRNLVKIITVCSSIDFNGNNFKALIYEFMPNGNLEEWLHPKDGDLGEPRSLRFIQRLNIAIDVGSALDYLHSHGPNPMVHCDLKPSNILLDSDMSAHVGDFGLARFLWRANSMKMGNASSSNRIRGTIGYVAPEYGTGSQASVQGDLYSFGILILEIFTGRRPTDEVFKDGLSLRKFAEMAFPEKLMEIVDPQLLMQQNREANENAHAATISTEEMLRYLEPLIRMGLSCSMELPKERMPMDDALRTMHASSNTTDLYSLLSFKASITSDPSAPYPRGTITTTLSLSAMARCNLRSPSRHQGRVTALKLDSLNLAGSLSPSLANLTFLTKLHLPITNSTPNPSRTRPPSPSSILKLIPSVFGLALFGVLLSIFFFRRRRVKKSENRTSSIGIIDGQFIRVSYSDLHKATDGFSTSNLIGTGSFGTVYKGVLESIGEEIAVKVFNLQQEGSSKSFMAECRALRSIRHRNLLKVITSCSAFDFEGKEFKAIVYEFMPNGSLDEWLHPEMNGRERVRNLGDFGLARFLFINIASSSGIQTSTVGLKGSIGYVAPEYGMGGPASIQGDAYSCGILLLEMFTGLRPTDTMFTDDVNLHKYVKMNFPERVKDIPIRQCTCKKKGERSATA</sequence>
<dbReference type="Gene3D" id="3.30.200.20">
    <property type="entry name" value="Phosphorylase Kinase, domain 1"/>
    <property type="match status" value="2"/>
</dbReference>
<dbReference type="PROSITE" id="PS50011">
    <property type="entry name" value="PROTEIN_KINASE_DOM"/>
    <property type="match status" value="2"/>
</dbReference>
<dbReference type="Pfam" id="PF07714">
    <property type="entry name" value="PK_Tyr_Ser-Thr"/>
    <property type="match status" value="1"/>
</dbReference>
<dbReference type="InterPro" id="IPR017441">
    <property type="entry name" value="Protein_kinase_ATP_BS"/>
</dbReference>
<evidence type="ECO:0000259" key="27">
    <source>
        <dbReference type="PROSITE" id="PS50011"/>
    </source>
</evidence>
<dbReference type="PANTHER" id="PTHR27008">
    <property type="entry name" value="OS04G0122200 PROTEIN"/>
    <property type="match status" value="1"/>
</dbReference>
<keyword evidence="13 25" id="KW-0547">Nucleotide-binding</keyword>
<dbReference type="EC" id="2.7.11.1" evidence="4"/>
<feature type="domain" description="Protein kinase" evidence="27">
    <location>
        <begin position="736"/>
        <end position="1041"/>
    </location>
</feature>
<keyword evidence="14" id="KW-0418">Kinase</keyword>
<accession>A0A6V7QJS9</accession>
<dbReference type="InterPro" id="IPR051809">
    <property type="entry name" value="Plant_receptor-like_S/T_kinase"/>
</dbReference>
<reference evidence="28" key="1">
    <citation type="submission" date="2020-07" db="EMBL/GenBank/DDBJ databases">
        <authorList>
            <person name="Lin J."/>
        </authorList>
    </citation>
    <scope>NUCLEOTIDE SEQUENCE</scope>
</reference>
<evidence type="ECO:0000256" key="21">
    <source>
        <dbReference type="ARBA" id="ARBA00048679"/>
    </source>
</evidence>
<evidence type="ECO:0000256" key="9">
    <source>
        <dbReference type="ARBA" id="ARBA00022679"/>
    </source>
</evidence>
<evidence type="ECO:0000256" key="4">
    <source>
        <dbReference type="ARBA" id="ARBA00012513"/>
    </source>
</evidence>
<evidence type="ECO:0000256" key="12">
    <source>
        <dbReference type="ARBA" id="ARBA00022737"/>
    </source>
</evidence>
<feature type="transmembrane region" description="Helical" evidence="26">
    <location>
        <begin position="1145"/>
        <end position="1164"/>
    </location>
</feature>
<dbReference type="GO" id="GO:0005789">
    <property type="term" value="C:endoplasmic reticulum membrane"/>
    <property type="evidence" value="ECO:0007669"/>
    <property type="project" value="UniProtKB-SubCell"/>
</dbReference>
<feature type="transmembrane region" description="Helical" evidence="26">
    <location>
        <begin position="679"/>
        <end position="700"/>
    </location>
</feature>
<dbReference type="FunFam" id="1.10.510.10:FF:000358">
    <property type="entry name" value="Putative leucine-rich repeat receptor-like serine/threonine-protein kinase"/>
    <property type="match status" value="1"/>
</dbReference>
<keyword evidence="12" id="KW-0677">Repeat</keyword>
<comment type="function">
    <text evidence="22">Receptor kinase that detects X.oryzae pv. oryzae protein Ax21 to promote innate immunity. Following X.oryzae pv. oryzae protein Ax21 detection, undergoes cleavage, releasing the processed protein kinase Xa21 chain.</text>
</comment>
<evidence type="ECO:0000256" key="26">
    <source>
        <dbReference type="SAM" id="Phobius"/>
    </source>
</evidence>
<keyword evidence="9" id="KW-0808">Transferase</keyword>
<proteinExistence type="inferred from homology"/>
<dbReference type="FunFam" id="3.30.200.20:FF:000432">
    <property type="entry name" value="LRR receptor-like serine/threonine-protein kinase EFR"/>
    <property type="match status" value="2"/>
</dbReference>
<dbReference type="InterPro" id="IPR001611">
    <property type="entry name" value="Leu-rich_rpt"/>
</dbReference>
<dbReference type="InterPro" id="IPR000719">
    <property type="entry name" value="Prot_kinase_dom"/>
</dbReference>
<feature type="binding site" evidence="25">
    <location>
        <position position="765"/>
    </location>
    <ligand>
        <name>ATP</name>
        <dbReference type="ChEBI" id="CHEBI:30616"/>
    </ligand>
</feature>
<evidence type="ECO:0000256" key="14">
    <source>
        <dbReference type="ARBA" id="ARBA00022777"/>
    </source>
</evidence>
<feature type="transmembrane region" description="Helical" evidence="26">
    <location>
        <begin position="13"/>
        <end position="33"/>
    </location>
</feature>
<comment type="subcellular location">
    <subcellularLocation>
        <location evidence="1">Cell membrane</location>
        <topology evidence="1">Single-pass type I membrane protein</topology>
    </subcellularLocation>
    <subcellularLocation>
        <location evidence="2">Endoplasmic reticulum membrane</location>
        <topology evidence="2">Single-pass membrane protein</topology>
    </subcellularLocation>
</comment>
<dbReference type="InterPro" id="IPR001245">
    <property type="entry name" value="Ser-Thr/Tyr_kinase_cat_dom"/>
</dbReference>
<evidence type="ECO:0000256" key="19">
    <source>
        <dbReference type="ARBA" id="ARBA00023180"/>
    </source>
</evidence>
<evidence type="ECO:0000256" key="3">
    <source>
        <dbReference type="ARBA" id="ARBA00008684"/>
    </source>
</evidence>
<organism evidence="28">
    <name type="scientific">Ananas comosus var. bracteatus</name>
    <name type="common">red pineapple</name>
    <dbReference type="NCBI Taxonomy" id="296719"/>
    <lineage>
        <taxon>Eukaryota</taxon>
        <taxon>Viridiplantae</taxon>
        <taxon>Streptophyta</taxon>
        <taxon>Embryophyta</taxon>
        <taxon>Tracheophyta</taxon>
        <taxon>Spermatophyta</taxon>
        <taxon>Magnoliopsida</taxon>
        <taxon>Liliopsida</taxon>
        <taxon>Poales</taxon>
        <taxon>Bromeliaceae</taxon>
        <taxon>Bromelioideae</taxon>
        <taxon>Ananas</taxon>
    </lineage>
</organism>
<keyword evidence="8" id="KW-0433">Leucine-rich repeat</keyword>
<keyword evidence="15 25" id="KW-0067">ATP-binding</keyword>
<evidence type="ECO:0000256" key="25">
    <source>
        <dbReference type="PROSITE-ProRule" id="PRU10141"/>
    </source>
</evidence>
<dbReference type="SUPFAM" id="SSF56112">
    <property type="entry name" value="Protein kinase-like (PK-like)"/>
    <property type="match status" value="2"/>
</dbReference>
<keyword evidence="19" id="KW-0325">Glycoprotein</keyword>
<dbReference type="Pfam" id="PF13855">
    <property type="entry name" value="LRR_8"/>
    <property type="match status" value="1"/>
</dbReference>
<keyword evidence="16 26" id="KW-1133">Transmembrane helix</keyword>
<dbReference type="FunFam" id="3.80.10.10:FF:000275">
    <property type="entry name" value="Leucine-rich repeat receptor-like protein kinase"/>
    <property type="match status" value="1"/>
</dbReference>
<dbReference type="GO" id="GO:0005886">
    <property type="term" value="C:plasma membrane"/>
    <property type="evidence" value="ECO:0007669"/>
    <property type="project" value="UniProtKB-SubCell"/>
</dbReference>
<keyword evidence="18" id="KW-0675">Receptor</keyword>
<dbReference type="Gene3D" id="3.80.10.10">
    <property type="entry name" value="Ribonuclease Inhibitor"/>
    <property type="match status" value="4"/>
</dbReference>
<dbReference type="EMBL" id="LR862136">
    <property type="protein sequence ID" value="CAD1843085.1"/>
    <property type="molecule type" value="Genomic_DNA"/>
</dbReference>
<comment type="catalytic activity">
    <reaction evidence="20">
        <text>L-threonyl-[protein] + ATP = O-phospho-L-threonyl-[protein] + ADP + H(+)</text>
        <dbReference type="Rhea" id="RHEA:46608"/>
        <dbReference type="Rhea" id="RHEA-COMP:11060"/>
        <dbReference type="Rhea" id="RHEA-COMP:11605"/>
        <dbReference type="ChEBI" id="CHEBI:15378"/>
        <dbReference type="ChEBI" id="CHEBI:30013"/>
        <dbReference type="ChEBI" id="CHEBI:30616"/>
        <dbReference type="ChEBI" id="CHEBI:61977"/>
        <dbReference type="ChEBI" id="CHEBI:456216"/>
        <dbReference type="EC" id="2.7.11.1"/>
    </reaction>
</comment>
<evidence type="ECO:0000256" key="1">
    <source>
        <dbReference type="ARBA" id="ARBA00004251"/>
    </source>
</evidence>
<evidence type="ECO:0000256" key="13">
    <source>
        <dbReference type="ARBA" id="ARBA00022741"/>
    </source>
</evidence>
<dbReference type="InterPro" id="IPR008271">
    <property type="entry name" value="Ser/Thr_kinase_AS"/>
</dbReference>
<evidence type="ECO:0000256" key="8">
    <source>
        <dbReference type="ARBA" id="ARBA00022614"/>
    </source>
</evidence>
<evidence type="ECO:0000256" key="5">
    <source>
        <dbReference type="ARBA" id="ARBA00022475"/>
    </source>
</evidence>
<dbReference type="PANTHER" id="PTHR27008:SF596">
    <property type="entry name" value="OS02G0215500 PROTEIN"/>
    <property type="match status" value="1"/>
</dbReference>
<protein>
    <recommendedName>
        <fullName evidence="24">Receptor kinase-like protein Xa21</fullName>
        <ecNumber evidence="4">2.7.11.1</ecNumber>
    </recommendedName>
</protein>
<dbReference type="SUPFAM" id="SSF52047">
    <property type="entry name" value="RNI-like"/>
    <property type="match status" value="1"/>
</dbReference>
<name>A0A6V7QJS9_ANACO</name>
<keyword evidence="10 26" id="KW-0812">Transmembrane</keyword>
<dbReference type="FunFam" id="3.80.10.10:FF:000288">
    <property type="entry name" value="LRR receptor-like serine/threonine-protein kinase EFR"/>
    <property type="match status" value="1"/>
</dbReference>
<evidence type="ECO:0000256" key="18">
    <source>
        <dbReference type="ARBA" id="ARBA00023170"/>
    </source>
</evidence>
<dbReference type="PROSITE" id="PS00108">
    <property type="entry name" value="PROTEIN_KINASE_ST"/>
    <property type="match status" value="1"/>
</dbReference>
<dbReference type="Pfam" id="PF23598">
    <property type="entry name" value="LRR_14"/>
    <property type="match status" value="1"/>
</dbReference>
<dbReference type="InterPro" id="IPR032675">
    <property type="entry name" value="LRR_dom_sf"/>
</dbReference>
<evidence type="ECO:0000256" key="22">
    <source>
        <dbReference type="ARBA" id="ARBA00054320"/>
    </source>
</evidence>
<evidence type="ECO:0000256" key="2">
    <source>
        <dbReference type="ARBA" id="ARBA00004389"/>
    </source>
</evidence>
<dbReference type="SMART" id="SM00369">
    <property type="entry name" value="LRR_TYP"/>
    <property type="match status" value="7"/>
</dbReference>
<dbReference type="Pfam" id="PF08263">
    <property type="entry name" value="LRRNT_2"/>
    <property type="match status" value="2"/>
</dbReference>
<evidence type="ECO:0000256" key="20">
    <source>
        <dbReference type="ARBA" id="ARBA00047899"/>
    </source>
</evidence>
<feature type="binding site" evidence="25">
    <location>
        <position position="1230"/>
    </location>
    <ligand>
        <name>ATP</name>
        <dbReference type="ChEBI" id="CHEBI:30616"/>
    </ligand>
</feature>
<dbReference type="InterPro" id="IPR055414">
    <property type="entry name" value="LRR_R13L4/SHOC2-like"/>
</dbReference>
<evidence type="ECO:0000256" key="16">
    <source>
        <dbReference type="ARBA" id="ARBA00022989"/>
    </source>
</evidence>
<feature type="domain" description="Protein kinase" evidence="27">
    <location>
        <begin position="1201"/>
        <end position="1413"/>
    </location>
</feature>
<dbReference type="Gene3D" id="1.10.510.10">
    <property type="entry name" value="Transferase(Phosphotransferase) domain 1"/>
    <property type="match status" value="2"/>
</dbReference>
<dbReference type="Pfam" id="PF00069">
    <property type="entry name" value="Pkinase"/>
    <property type="match status" value="1"/>
</dbReference>
<dbReference type="SUPFAM" id="SSF52058">
    <property type="entry name" value="L domain-like"/>
    <property type="match status" value="1"/>
</dbReference>
<evidence type="ECO:0000256" key="6">
    <source>
        <dbReference type="ARBA" id="ARBA00022527"/>
    </source>
</evidence>
<comment type="function">
    <text evidence="23">The processed protein kinase Xa21 chain released by protein cleavage after X.oryzae pv. oryzae protein Ax21 detection translocates into the nucleus where it can bind and regulate WRKY62, a transcription factor. Confers resistance to the bacterial pathogen X.oryzae pv. oryzae (Xoo).</text>
</comment>
<evidence type="ECO:0000313" key="28">
    <source>
        <dbReference type="EMBL" id="CAD1843085.1"/>
    </source>
</evidence>
<comment type="catalytic activity">
    <reaction evidence="21">
        <text>L-seryl-[protein] + ATP = O-phospho-L-seryl-[protein] + ADP + H(+)</text>
        <dbReference type="Rhea" id="RHEA:17989"/>
        <dbReference type="Rhea" id="RHEA-COMP:9863"/>
        <dbReference type="Rhea" id="RHEA-COMP:11604"/>
        <dbReference type="ChEBI" id="CHEBI:15378"/>
        <dbReference type="ChEBI" id="CHEBI:29999"/>
        <dbReference type="ChEBI" id="CHEBI:30616"/>
        <dbReference type="ChEBI" id="CHEBI:83421"/>
        <dbReference type="ChEBI" id="CHEBI:456216"/>
        <dbReference type="EC" id="2.7.11.1"/>
    </reaction>
</comment>
<keyword evidence="5" id="KW-1003">Cell membrane</keyword>
<gene>
    <name evidence="28" type="ORF">CB5_LOCUS26296</name>
</gene>
<evidence type="ECO:0000256" key="10">
    <source>
        <dbReference type="ARBA" id="ARBA00022692"/>
    </source>
</evidence>
<dbReference type="PROSITE" id="PS00107">
    <property type="entry name" value="PROTEIN_KINASE_ATP"/>
    <property type="match status" value="2"/>
</dbReference>
<keyword evidence="7" id="KW-0597">Phosphoprotein</keyword>
<comment type="similarity">
    <text evidence="3">Belongs to the protein kinase superfamily. Ser/Thr protein kinase family.</text>
</comment>
<dbReference type="FunFam" id="3.80.10.10:FF:001158">
    <property type="entry name" value="Leucine-rich repeat protein kinase family protein"/>
    <property type="match status" value="1"/>
</dbReference>
<keyword evidence="11" id="KW-0732">Signal</keyword>
<evidence type="ECO:0000256" key="23">
    <source>
        <dbReference type="ARBA" id="ARBA00056628"/>
    </source>
</evidence>
<evidence type="ECO:0000256" key="11">
    <source>
        <dbReference type="ARBA" id="ARBA00022729"/>
    </source>
</evidence>
<keyword evidence="6" id="KW-0723">Serine/threonine-protein kinase</keyword>
<dbReference type="GO" id="GO:0005524">
    <property type="term" value="F:ATP binding"/>
    <property type="evidence" value="ECO:0007669"/>
    <property type="project" value="UniProtKB-UniRule"/>
</dbReference>
<dbReference type="InterPro" id="IPR003591">
    <property type="entry name" value="Leu-rich_rpt_typical-subtyp"/>
</dbReference>
<dbReference type="InterPro" id="IPR013210">
    <property type="entry name" value="LRR_N_plant-typ"/>
</dbReference>
<dbReference type="GO" id="GO:0004674">
    <property type="term" value="F:protein serine/threonine kinase activity"/>
    <property type="evidence" value="ECO:0007669"/>
    <property type="project" value="UniProtKB-KW"/>
</dbReference>
<dbReference type="InterPro" id="IPR011009">
    <property type="entry name" value="Kinase-like_dom_sf"/>
</dbReference>
<evidence type="ECO:0000256" key="7">
    <source>
        <dbReference type="ARBA" id="ARBA00022553"/>
    </source>
</evidence>
<keyword evidence="17 26" id="KW-0472">Membrane</keyword>
<dbReference type="Pfam" id="PF00560">
    <property type="entry name" value="LRR_1"/>
    <property type="match status" value="3"/>
</dbReference>
<dbReference type="PRINTS" id="PR00019">
    <property type="entry name" value="LEURICHRPT"/>
</dbReference>